<feature type="domain" description="Apple" evidence="2">
    <location>
        <begin position="491"/>
        <end position="529"/>
    </location>
</feature>
<comment type="caution">
    <text evidence="3">The sequence shown here is derived from an EMBL/GenBank/DDBJ whole genome shotgun (WGS) entry which is preliminary data.</text>
</comment>
<keyword evidence="4" id="KW-1185">Reference proteome</keyword>
<feature type="domain" description="Apple" evidence="2">
    <location>
        <begin position="188"/>
        <end position="225"/>
    </location>
</feature>
<organism evidence="3 4">
    <name type="scientific">Sphaceloma murrayae</name>
    <dbReference type="NCBI Taxonomy" id="2082308"/>
    <lineage>
        <taxon>Eukaryota</taxon>
        <taxon>Fungi</taxon>
        <taxon>Dikarya</taxon>
        <taxon>Ascomycota</taxon>
        <taxon>Pezizomycotina</taxon>
        <taxon>Dothideomycetes</taxon>
        <taxon>Dothideomycetidae</taxon>
        <taxon>Myriangiales</taxon>
        <taxon>Elsinoaceae</taxon>
        <taxon>Sphaceloma</taxon>
    </lineage>
</organism>
<dbReference type="Gene3D" id="3.50.4.10">
    <property type="entry name" value="Hepatocyte Growth Factor"/>
    <property type="match status" value="1"/>
</dbReference>
<sequence>MRVSDITLPILAGVAAVSAQGLDFPKIFEAQPALKDAQPTTTSSVDRQAAASSVISEMSSKKPGATLTPTTVRTSVAASVKPTGKPKTTQKSKTTTKKGKGKKPKTTGKPKKSKRQAVVSGTSTSGQACATQQILYTYTPVPNTPNGFLTDTSLLNQATGVLAPAGFTTNFTGQYGSLFASNYLGYYQISSYSPSACSAICDSISNCKGFNLYFERDPVVNPAAACPNPSAGVTVRCAIWGSSISGAQAKNIGEWRTDFMVVISGSNGYLKNTAPAAISGYTGPTALAGLVNVNSLNGKNVVAGSGYYPGTYDPSQCSALCASTNSGNKAAAAAAGNTTYTACAYVNSAILSVGGVAQGTYCSLYTTPDVASYATLYTSKYNGVSYDITYSYGYALNNADGGIVNAGSGSTSSSTSTSAAGTGSTTSKASGSSSSTSTTSTTTTTTTTTTKSPVAATPTSVSCSSLGGSSYTDLNGITYGVKCANDLLNVGDIANLAVNSYSDCFTNCDIIKGCSGFAYVASAKVCYFKNLTGVTTAPNANTNVDIAWLPSVYSPPGSTTTTTTSKTTTAAATATTSTAPTSSPFYIQLTGVAGNGYNGTYLSRVAAAYGTSNYYYLTTVTSKTAATTFQIDNTNSNFLLGGLTDYFGLVVPLTSSNPRSLLYFYTSDLSYYSTPNCAWDQTNKKVTCTADSGSALSYMTCSGSGDAAGVIYAATSSQTNCVTWTLSTST</sequence>
<feature type="region of interest" description="Disordered" evidence="1">
    <location>
        <begin position="555"/>
        <end position="577"/>
    </location>
</feature>
<evidence type="ECO:0000259" key="2">
    <source>
        <dbReference type="Pfam" id="PF14295"/>
    </source>
</evidence>
<dbReference type="EMBL" id="NKHZ01000089">
    <property type="protein sequence ID" value="PNS13815.1"/>
    <property type="molecule type" value="Genomic_DNA"/>
</dbReference>
<accession>A0A2K1QFH6</accession>
<feature type="compositionally biased region" description="Basic residues" evidence="1">
    <location>
        <begin position="88"/>
        <end position="115"/>
    </location>
</feature>
<dbReference type="AlphaFoldDB" id="A0A2K1QFH6"/>
<proteinExistence type="predicted"/>
<dbReference type="OrthoDB" id="271448at2759"/>
<dbReference type="Proteomes" id="UP000243797">
    <property type="component" value="Unassembled WGS sequence"/>
</dbReference>
<dbReference type="STRING" id="2082308.A0A2K1QFH6"/>
<feature type="compositionally biased region" description="Polar residues" evidence="1">
    <location>
        <begin position="67"/>
        <end position="77"/>
    </location>
</feature>
<evidence type="ECO:0000256" key="1">
    <source>
        <dbReference type="SAM" id="MobiDB-lite"/>
    </source>
</evidence>
<protein>
    <recommendedName>
        <fullName evidence="2">Apple domain-containing protein</fullName>
    </recommendedName>
</protein>
<feature type="compositionally biased region" description="Polar residues" evidence="1">
    <location>
        <begin position="38"/>
        <end position="58"/>
    </location>
</feature>
<feature type="region of interest" description="Disordered" evidence="1">
    <location>
        <begin position="35"/>
        <end position="124"/>
    </location>
</feature>
<feature type="region of interest" description="Disordered" evidence="1">
    <location>
        <begin position="415"/>
        <end position="466"/>
    </location>
</feature>
<dbReference type="InterPro" id="IPR003609">
    <property type="entry name" value="Pan_app"/>
</dbReference>
<gene>
    <name evidence="3" type="ORF">CAC42_1306</name>
</gene>
<feature type="compositionally biased region" description="Low complexity" evidence="1">
    <location>
        <begin position="558"/>
        <end position="577"/>
    </location>
</feature>
<dbReference type="PANTHER" id="PTHR36578">
    <property type="entry name" value="CHROMOSOME 15, WHOLE GENOME SHOTGUN SEQUENCE"/>
    <property type="match status" value="1"/>
</dbReference>
<evidence type="ECO:0000313" key="4">
    <source>
        <dbReference type="Proteomes" id="UP000243797"/>
    </source>
</evidence>
<reference evidence="3 4" key="1">
    <citation type="submission" date="2017-06" db="EMBL/GenBank/DDBJ databases">
        <title>Draft genome sequence of a variant of Elsinoe murrayae.</title>
        <authorList>
            <person name="Cheng Q."/>
        </authorList>
    </citation>
    <scope>NUCLEOTIDE SEQUENCE [LARGE SCALE GENOMIC DNA]</scope>
    <source>
        <strain evidence="3 4">CQ-2017a</strain>
    </source>
</reference>
<dbReference type="PANTHER" id="PTHR36578:SF1">
    <property type="entry name" value="APPLE DOMAIN-CONTAINING PROTEIN"/>
    <property type="match status" value="1"/>
</dbReference>
<dbReference type="Pfam" id="PF14295">
    <property type="entry name" value="PAN_4"/>
    <property type="match status" value="2"/>
</dbReference>
<name>A0A2K1QFH6_9PEZI</name>
<evidence type="ECO:0000313" key="3">
    <source>
        <dbReference type="EMBL" id="PNS13815.1"/>
    </source>
</evidence>
<dbReference type="InParanoid" id="A0A2K1QFH6"/>